<organism evidence="7 8">
    <name type="scientific">Thermomonas brevis</name>
    <dbReference type="NCBI Taxonomy" id="215691"/>
    <lineage>
        <taxon>Bacteria</taxon>
        <taxon>Pseudomonadati</taxon>
        <taxon>Pseudomonadota</taxon>
        <taxon>Gammaproteobacteria</taxon>
        <taxon>Lysobacterales</taxon>
        <taxon>Lysobacteraceae</taxon>
        <taxon>Thermomonas</taxon>
    </lineage>
</organism>
<accession>A0A7G9QVY0</accession>
<keyword evidence="3 6" id="KW-0812">Transmembrane</keyword>
<keyword evidence="1 6" id="KW-1003">Cell membrane</keyword>
<comment type="similarity">
    <text evidence="6">Belongs to the LptC family.</text>
</comment>
<dbReference type="Gene3D" id="2.60.450.10">
    <property type="entry name" value="Lipopolysaccharide (LPS) transport protein A like domain"/>
    <property type="match status" value="1"/>
</dbReference>
<dbReference type="GO" id="GO:0043165">
    <property type="term" value="P:Gram-negative-bacterium-type cell outer membrane assembly"/>
    <property type="evidence" value="ECO:0007669"/>
    <property type="project" value="UniProtKB-UniRule"/>
</dbReference>
<dbReference type="NCBIfam" id="TIGR04409">
    <property type="entry name" value="LptC_YrbK"/>
    <property type="match status" value="1"/>
</dbReference>
<dbReference type="KEGG" id="tbv:H9L17_05035"/>
<evidence type="ECO:0000256" key="6">
    <source>
        <dbReference type="HAMAP-Rule" id="MF_01915"/>
    </source>
</evidence>
<sequence length="184" mass="20795">MNWRLTLTVVLLLGAIASGWQVWRMSHPGGDDVLRTRPDYVLRDYEITSLDKQGRESFTLRGPVLQRDPADKTMTLATPRFQVPDRSGRYWDVQAQQGFVPADGNQLELRGQVRADSPPDAPPATRIETDRLTLDMRANLARTTEEVTVTRPGLTMRGLGLEADFDRQQVSLLSQVHTRYVPSH</sequence>
<evidence type="ECO:0000313" key="7">
    <source>
        <dbReference type="EMBL" id="QNN47505.1"/>
    </source>
</evidence>
<reference evidence="7 8" key="1">
    <citation type="submission" date="2020-08" db="EMBL/GenBank/DDBJ databases">
        <title>Genome sequence of Thermomonas brevis KACC 16975T.</title>
        <authorList>
            <person name="Hyun D.-W."/>
            <person name="Bae J.-W."/>
        </authorList>
    </citation>
    <scope>NUCLEOTIDE SEQUENCE [LARGE SCALE GENOMIC DNA]</scope>
    <source>
        <strain evidence="7 8">KACC 16975</strain>
    </source>
</reference>
<dbReference type="GO" id="GO:0005886">
    <property type="term" value="C:plasma membrane"/>
    <property type="evidence" value="ECO:0007669"/>
    <property type="project" value="UniProtKB-SubCell"/>
</dbReference>
<keyword evidence="4 6" id="KW-1133">Transmembrane helix</keyword>
<comment type="subcellular location">
    <subcellularLocation>
        <location evidence="6">Cell inner membrane</location>
        <topology evidence="6">Single-pass membrane protein</topology>
    </subcellularLocation>
</comment>
<comment type="subunit">
    <text evidence="6">Component of the lipopolysaccharide transport and assembly complex. Interacts with LptA and the LptBFG transporter complex.</text>
</comment>
<evidence type="ECO:0000256" key="2">
    <source>
        <dbReference type="ARBA" id="ARBA00022519"/>
    </source>
</evidence>
<dbReference type="EMBL" id="CP060711">
    <property type="protein sequence ID" value="QNN47505.1"/>
    <property type="molecule type" value="Genomic_DNA"/>
</dbReference>
<proteinExistence type="inferred from homology"/>
<dbReference type="HAMAP" id="MF_01915">
    <property type="entry name" value="LPS_assembly_LptC"/>
    <property type="match status" value="1"/>
</dbReference>
<evidence type="ECO:0000256" key="1">
    <source>
        <dbReference type="ARBA" id="ARBA00022475"/>
    </source>
</evidence>
<gene>
    <name evidence="6 7" type="primary">lptC</name>
    <name evidence="7" type="ORF">H9L17_05035</name>
</gene>
<dbReference type="PANTHER" id="PTHR37481:SF1">
    <property type="entry name" value="LIPOPOLYSACCHARIDE EXPORT SYSTEM PROTEIN LPTC"/>
    <property type="match status" value="1"/>
</dbReference>
<evidence type="ECO:0000313" key="8">
    <source>
        <dbReference type="Proteomes" id="UP000515977"/>
    </source>
</evidence>
<dbReference type="GO" id="GO:0017089">
    <property type="term" value="F:glycolipid transfer activity"/>
    <property type="evidence" value="ECO:0007669"/>
    <property type="project" value="TreeGrafter"/>
</dbReference>
<evidence type="ECO:0000256" key="4">
    <source>
        <dbReference type="ARBA" id="ARBA00022989"/>
    </source>
</evidence>
<dbReference type="InterPro" id="IPR026265">
    <property type="entry name" value="LptC"/>
</dbReference>
<evidence type="ECO:0000256" key="5">
    <source>
        <dbReference type="ARBA" id="ARBA00023136"/>
    </source>
</evidence>
<dbReference type="PANTHER" id="PTHR37481">
    <property type="entry name" value="LIPOPOLYSACCHARIDE EXPORT SYSTEM PROTEIN LPTC"/>
    <property type="match status" value="1"/>
</dbReference>
<dbReference type="GO" id="GO:0015221">
    <property type="term" value="F:lipopolysaccharide transmembrane transporter activity"/>
    <property type="evidence" value="ECO:0007669"/>
    <property type="project" value="InterPro"/>
</dbReference>
<keyword evidence="8" id="KW-1185">Reference proteome</keyword>
<dbReference type="AlphaFoldDB" id="A0A7G9QVY0"/>
<keyword evidence="2 6" id="KW-0997">Cell inner membrane</keyword>
<dbReference type="Pfam" id="PF06835">
    <property type="entry name" value="LptC"/>
    <property type="match status" value="1"/>
</dbReference>
<name>A0A7G9QVY0_9GAMM</name>
<dbReference type="InterPro" id="IPR052363">
    <property type="entry name" value="LPS_export_LptC"/>
</dbReference>
<dbReference type="InterPro" id="IPR010664">
    <property type="entry name" value="LipoPS_assembly_LptC-rel"/>
</dbReference>
<dbReference type="RefSeq" id="WP_187571250.1">
    <property type="nucleotide sequence ID" value="NZ_CP060711.1"/>
</dbReference>
<evidence type="ECO:0000256" key="3">
    <source>
        <dbReference type="ARBA" id="ARBA00022692"/>
    </source>
</evidence>
<dbReference type="Proteomes" id="UP000515977">
    <property type="component" value="Chromosome"/>
</dbReference>
<protein>
    <recommendedName>
        <fullName evidence="6">Lipopolysaccharide export system protein LptC</fullName>
    </recommendedName>
</protein>
<keyword evidence="5 6" id="KW-0472">Membrane</keyword>
<dbReference type="GO" id="GO:0030288">
    <property type="term" value="C:outer membrane-bounded periplasmic space"/>
    <property type="evidence" value="ECO:0007669"/>
    <property type="project" value="TreeGrafter"/>
</dbReference>
<comment type="function">
    <text evidence="6">Involved in the assembly of lipopolysaccharide (LPS). Required for the translocation of LPS from the inner membrane to the outer membrane. Facilitates the transfer of LPS from the inner membrane to the periplasmic protein LptA. Could be a docking site for LptA.</text>
</comment>